<dbReference type="SMART" id="SM00895">
    <property type="entry name" value="FCD"/>
    <property type="match status" value="1"/>
</dbReference>
<dbReference type="Proteomes" id="UP001151088">
    <property type="component" value="Unassembled WGS sequence"/>
</dbReference>
<gene>
    <name evidence="5" type="ORF">NVS89_06495</name>
</gene>
<evidence type="ECO:0000256" key="1">
    <source>
        <dbReference type="ARBA" id="ARBA00023015"/>
    </source>
</evidence>
<evidence type="ECO:0000256" key="2">
    <source>
        <dbReference type="ARBA" id="ARBA00023125"/>
    </source>
</evidence>
<keyword evidence="2" id="KW-0238">DNA-binding</keyword>
<dbReference type="InterPro" id="IPR011711">
    <property type="entry name" value="GntR_C"/>
</dbReference>
<dbReference type="GO" id="GO:0003677">
    <property type="term" value="F:DNA binding"/>
    <property type="evidence" value="ECO:0007669"/>
    <property type="project" value="UniProtKB-KW"/>
</dbReference>
<dbReference type="InterPro" id="IPR000524">
    <property type="entry name" value="Tscrpt_reg_HTH_GntR"/>
</dbReference>
<keyword evidence="1" id="KW-0805">Transcription regulation</keyword>
<evidence type="ECO:0000313" key="6">
    <source>
        <dbReference type="Proteomes" id="UP001151088"/>
    </source>
</evidence>
<dbReference type="RefSeq" id="WP_258731776.1">
    <property type="nucleotide sequence ID" value="NZ_JANTHZ010000002.1"/>
</dbReference>
<dbReference type="SUPFAM" id="SSF46785">
    <property type="entry name" value="Winged helix' DNA-binding domain"/>
    <property type="match status" value="1"/>
</dbReference>
<dbReference type="PANTHER" id="PTHR43537">
    <property type="entry name" value="TRANSCRIPTIONAL REGULATOR, GNTR FAMILY"/>
    <property type="match status" value="1"/>
</dbReference>
<sequence>MADQLTVVRALRRRITSGKYPGQSKLPPERMLAEELEVSRGTLRKALNVLESEGLIWRHVGKGTFVGHPSVRVPLAFELSTLSISPRELLEARLMFEPIIAARAAHSATHADIQYIRKCVTKAHHASNWENFELWDRTLHRAIAAATQNSACVMFLDIVNKARENDDWSRTQLPPLGSNIPVRSRAIHFDILEAITRRNASAAARAMKLHLERVRDVYFRDELNADNFL</sequence>
<dbReference type="PRINTS" id="PR00035">
    <property type="entry name" value="HTHGNTR"/>
</dbReference>
<dbReference type="Gene3D" id="1.20.120.530">
    <property type="entry name" value="GntR ligand-binding domain-like"/>
    <property type="match status" value="1"/>
</dbReference>
<dbReference type="AlphaFoldDB" id="A0A9X2P9W7"/>
<protein>
    <submittedName>
        <fullName evidence="5">GntR family transcriptional regulator</fullName>
    </submittedName>
</protein>
<evidence type="ECO:0000259" key="4">
    <source>
        <dbReference type="PROSITE" id="PS50949"/>
    </source>
</evidence>
<feature type="domain" description="HTH gntR-type" evidence="4">
    <location>
        <begin position="1"/>
        <end position="69"/>
    </location>
</feature>
<proteinExistence type="predicted"/>
<dbReference type="Gene3D" id="1.10.10.10">
    <property type="entry name" value="Winged helix-like DNA-binding domain superfamily/Winged helix DNA-binding domain"/>
    <property type="match status" value="1"/>
</dbReference>
<dbReference type="Pfam" id="PF07729">
    <property type="entry name" value="FCD"/>
    <property type="match status" value="1"/>
</dbReference>
<dbReference type="InterPro" id="IPR036388">
    <property type="entry name" value="WH-like_DNA-bd_sf"/>
</dbReference>
<dbReference type="CDD" id="cd07377">
    <property type="entry name" value="WHTH_GntR"/>
    <property type="match status" value="1"/>
</dbReference>
<name>A0A9X2P9W7_9HYPH</name>
<dbReference type="EMBL" id="JANTHZ010000002">
    <property type="protein sequence ID" value="MCS0494741.1"/>
    <property type="molecule type" value="Genomic_DNA"/>
</dbReference>
<evidence type="ECO:0000313" key="5">
    <source>
        <dbReference type="EMBL" id="MCS0494741.1"/>
    </source>
</evidence>
<dbReference type="InterPro" id="IPR008920">
    <property type="entry name" value="TF_FadR/GntR_C"/>
</dbReference>
<evidence type="ECO:0000256" key="3">
    <source>
        <dbReference type="ARBA" id="ARBA00023163"/>
    </source>
</evidence>
<keyword evidence="6" id="KW-1185">Reference proteome</keyword>
<dbReference type="PROSITE" id="PS50949">
    <property type="entry name" value="HTH_GNTR"/>
    <property type="match status" value="1"/>
</dbReference>
<dbReference type="InterPro" id="IPR036390">
    <property type="entry name" value="WH_DNA-bd_sf"/>
</dbReference>
<dbReference type="GO" id="GO:0003700">
    <property type="term" value="F:DNA-binding transcription factor activity"/>
    <property type="evidence" value="ECO:0007669"/>
    <property type="project" value="InterPro"/>
</dbReference>
<accession>A0A9X2P9W7</accession>
<reference evidence="5" key="1">
    <citation type="submission" date="2022-08" db="EMBL/GenBank/DDBJ databases">
        <authorList>
            <person name="Li F."/>
        </authorList>
    </citation>
    <scope>NUCLEOTIDE SEQUENCE</scope>
    <source>
        <strain evidence="5">MQZ15Z-1</strain>
    </source>
</reference>
<dbReference type="Pfam" id="PF00392">
    <property type="entry name" value="GntR"/>
    <property type="match status" value="1"/>
</dbReference>
<dbReference type="PANTHER" id="PTHR43537:SF5">
    <property type="entry name" value="UXU OPERON TRANSCRIPTIONAL REGULATOR"/>
    <property type="match status" value="1"/>
</dbReference>
<comment type="caution">
    <text evidence="5">The sequence shown here is derived from an EMBL/GenBank/DDBJ whole genome shotgun (WGS) entry which is preliminary data.</text>
</comment>
<dbReference type="SUPFAM" id="SSF48008">
    <property type="entry name" value="GntR ligand-binding domain-like"/>
    <property type="match status" value="1"/>
</dbReference>
<keyword evidence="3" id="KW-0804">Transcription</keyword>
<organism evidence="5 6">
    <name type="scientific">Ancylobacter mangrovi</name>
    <dbReference type="NCBI Taxonomy" id="2972472"/>
    <lineage>
        <taxon>Bacteria</taxon>
        <taxon>Pseudomonadati</taxon>
        <taxon>Pseudomonadota</taxon>
        <taxon>Alphaproteobacteria</taxon>
        <taxon>Hyphomicrobiales</taxon>
        <taxon>Xanthobacteraceae</taxon>
        <taxon>Ancylobacter</taxon>
    </lineage>
</organism>
<dbReference type="SMART" id="SM00345">
    <property type="entry name" value="HTH_GNTR"/>
    <property type="match status" value="1"/>
</dbReference>